<gene>
    <name evidence="2" type="ORF">MGAL_10B015875</name>
</gene>
<evidence type="ECO:0000313" key="3">
    <source>
        <dbReference type="Proteomes" id="UP000596742"/>
    </source>
</evidence>
<reference evidence="2" key="1">
    <citation type="submission" date="2018-11" db="EMBL/GenBank/DDBJ databases">
        <authorList>
            <person name="Alioto T."/>
            <person name="Alioto T."/>
        </authorList>
    </citation>
    <scope>NUCLEOTIDE SEQUENCE</scope>
</reference>
<accession>A0A8B6F0W0</accession>
<evidence type="ECO:0000256" key="1">
    <source>
        <dbReference type="SAM" id="Coils"/>
    </source>
</evidence>
<name>A0A8B6F0W0_MYTGA</name>
<proteinExistence type="predicted"/>
<protein>
    <submittedName>
        <fullName evidence="2">Uncharacterized protein</fullName>
    </submittedName>
</protein>
<feature type="coiled-coil region" evidence="1">
    <location>
        <begin position="92"/>
        <end position="126"/>
    </location>
</feature>
<evidence type="ECO:0000313" key="2">
    <source>
        <dbReference type="EMBL" id="VDI42043.1"/>
    </source>
</evidence>
<sequence length="161" mass="19479">MCYFHRESDVNVVKVRYKSKLRRDAERMNKFQEQKAMSIFPCVEFYTIELMDFFPTLDYNKEFKDNVRLRYDRVHSERVTFEIKSIHYEKKFKELKQEYKSVVRNLENLQKQGADDKIEMENYRKALLILMFSDIQSDVKPSNSNINHNEIKKICGIESLN</sequence>
<keyword evidence="3" id="KW-1185">Reference proteome</keyword>
<keyword evidence="1" id="KW-0175">Coiled coil</keyword>
<dbReference type="EMBL" id="UYJE01005967">
    <property type="protein sequence ID" value="VDI42043.1"/>
    <property type="molecule type" value="Genomic_DNA"/>
</dbReference>
<dbReference type="AlphaFoldDB" id="A0A8B6F0W0"/>
<organism evidence="2 3">
    <name type="scientific">Mytilus galloprovincialis</name>
    <name type="common">Mediterranean mussel</name>
    <dbReference type="NCBI Taxonomy" id="29158"/>
    <lineage>
        <taxon>Eukaryota</taxon>
        <taxon>Metazoa</taxon>
        <taxon>Spiralia</taxon>
        <taxon>Lophotrochozoa</taxon>
        <taxon>Mollusca</taxon>
        <taxon>Bivalvia</taxon>
        <taxon>Autobranchia</taxon>
        <taxon>Pteriomorphia</taxon>
        <taxon>Mytilida</taxon>
        <taxon>Mytiloidea</taxon>
        <taxon>Mytilidae</taxon>
        <taxon>Mytilinae</taxon>
        <taxon>Mytilus</taxon>
    </lineage>
</organism>
<dbReference type="Proteomes" id="UP000596742">
    <property type="component" value="Unassembled WGS sequence"/>
</dbReference>
<comment type="caution">
    <text evidence="2">The sequence shown here is derived from an EMBL/GenBank/DDBJ whole genome shotgun (WGS) entry which is preliminary data.</text>
</comment>